<proteinExistence type="predicted"/>
<evidence type="ECO:0000256" key="3">
    <source>
        <dbReference type="ARBA" id="ARBA00022786"/>
    </source>
</evidence>
<evidence type="ECO:0000256" key="1">
    <source>
        <dbReference type="ARBA" id="ARBA00002668"/>
    </source>
</evidence>
<evidence type="ECO:0000313" key="5">
    <source>
        <dbReference type="EMBL" id="KAK1284326.1"/>
    </source>
</evidence>
<evidence type="ECO:0000256" key="2">
    <source>
        <dbReference type="ARBA" id="ARBA00004906"/>
    </source>
</evidence>
<dbReference type="Gene3D" id="1.25.40.420">
    <property type="match status" value="1"/>
</dbReference>
<protein>
    <submittedName>
        <fullName evidence="5">BTB/POZ domain-containing protein POB1</fullName>
    </submittedName>
</protein>
<dbReference type="SMART" id="SM00875">
    <property type="entry name" value="BACK"/>
    <property type="match status" value="1"/>
</dbReference>
<sequence length="292" mass="33562">MELLHFMYGRKLPSAASQENLVTLLDLATLAHEYEVSSCIDHCIQLLSKMSMTHESASLCLEMASHVSVTCNIESLVVAVTEFLITRYKDVTVHEEELCSLTSAAIEVIFSRDDIQVPSEDVVYDIIMKWAKTRFPKAEERLVFLGSCITRIVRFPYMSSEKLRDILTCNDLDPEFAKNVVQEALSFKLEPLSHRWAITKSSKEIEDRRFIKRDYTKCIYNFDLSLDQCKKLKEVGKVASGRFYLGKQSFCLDFVYSSKFSLGVYLKRLDSSPSEITVRCKFSAMKKHEMDF</sequence>
<dbReference type="PANTHER" id="PTHR46336:SF3">
    <property type="entry name" value="BTB_POZ DOMAIN-CONTAINING PROTEIN POB1"/>
    <property type="match status" value="1"/>
</dbReference>
<dbReference type="InterPro" id="IPR011705">
    <property type="entry name" value="BACK"/>
</dbReference>
<comment type="pathway">
    <text evidence="2">Protein modification; protein ubiquitination.</text>
</comment>
<evidence type="ECO:0000313" key="6">
    <source>
        <dbReference type="Proteomes" id="UP001180020"/>
    </source>
</evidence>
<dbReference type="AlphaFoldDB" id="A0AAV9C7C1"/>
<accession>A0AAV9C7C1</accession>
<reference evidence="5" key="1">
    <citation type="journal article" date="2023" name="Nat. Commun.">
        <title>Diploid and tetraploid genomes of Acorus and the evolution of monocots.</title>
        <authorList>
            <person name="Ma L."/>
            <person name="Liu K.W."/>
            <person name="Li Z."/>
            <person name="Hsiao Y.Y."/>
            <person name="Qi Y."/>
            <person name="Fu T."/>
            <person name="Tang G.D."/>
            <person name="Zhang D."/>
            <person name="Sun W.H."/>
            <person name="Liu D.K."/>
            <person name="Li Y."/>
            <person name="Chen G.Z."/>
            <person name="Liu X.D."/>
            <person name="Liao X.Y."/>
            <person name="Jiang Y.T."/>
            <person name="Yu X."/>
            <person name="Hao Y."/>
            <person name="Huang J."/>
            <person name="Zhao X.W."/>
            <person name="Ke S."/>
            <person name="Chen Y.Y."/>
            <person name="Wu W.L."/>
            <person name="Hsu J.L."/>
            <person name="Lin Y.F."/>
            <person name="Huang M.D."/>
            <person name="Li C.Y."/>
            <person name="Huang L."/>
            <person name="Wang Z.W."/>
            <person name="Zhao X."/>
            <person name="Zhong W.Y."/>
            <person name="Peng D.H."/>
            <person name="Ahmad S."/>
            <person name="Lan S."/>
            <person name="Zhang J.S."/>
            <person name="Tsai W.C."/>
            <person name="Van de Peer Y."/>
            <person name="Liu Z.J."/>
        </authorList>
    </citation>
    <scope>NUCLEOTIDE SEQUENCE</scope>
    <source>
        <strain evidence="5">CP</strain>
    </source>
</reference>
<evidence type="ECO:0000259" key="4">
    <source>
        <dbReference type="SMART" id="SM00875"/>
    </source>
</evidence>
<dbReference type="InterPro" id="IPR011333">
    <property type="entry name" value="SKP1/BTB/POZ_sf"/>
</dbReference>
<gene>
    <name evidence="5" type="primary">POB1</name>
    <name evidence="5" type="ORF">QJS10_CPB21g01414</name>
</gene>
<dbReference type="InterPro" id="IPR045890">
    <property type="entry name" value="POB1-like"/>
</dbReference>
<dbReference type="EMBL" id="JAUJYO010000021">
    <property type="protein sequence ID" value="KAK1284326.1"/>
    <property type="molecule type" value="Genomic_DNA"/>
</dbReference>
<dbReference type="PANTHER" id="PTHR46336">
    <property type="entry name" value="OS02G0260700 PROTEIN"/>
    <property type="match status" value="1"/>
</dbReference>
<name>A0AAV9C7C1_ACOCL</name>
<comment type="function">
    <text evidence="1">May act as a substrate-specific adapter of an E3 ubiquitin-protein ligase complex (CUL3-RBX1-BTB) which mediates the ubiquitination and subsequent proteasomal degradation of target proteins.</text>
</comment>
<keyword evidence="3" id="KW-0833">Ubl conjugation pathway</keyword>
<dbReference type="FunFam" id="1.25.40.420:FF:000008">
    <property type="entry name" value="BTB/POZ domain-containing protein POB1"/>
    <property type="match status" value="1"/>
</dbReference>
<dbReference type="Proteomes" id="UP001180020">
    <property type="component" value="Unassembled WGS sequence"/>
</dbReference>
<reference evidence="5" key="2">
    <citation type="submission" date="2023-06" db="EMBL/GenBank/DDBJ databases">
        <authorList>
            <person name="Ma L."/>
            <person name="Liu K.-W."/>
            <person name="Li Z."/>
            <person name="Hsiao Y.-Y."/>
            <person name="Qi Y."/>
            <person name="Fu T."/>
            <person name="Tang G."/>
            <person name="Zhang D."/>
            <person name="Sun W.-H."/>
            <person name="Liu D.-K."/>
            <person name="Li Y."/>
            <person name="Chen G.-Z."/>
            <person name="Liu X.-D."/>
            <person name="Liao X.-Y."/>
            <person name="Jiang Y.-T."/>
            <person name="Yu X."/>
            <person name="Hao Y."/>
            <person name="Huang J."/>
            <person name="Zhao X.-W."/>
            <person name="Ke S."/>
            <person name="Chen Y.-Y."/>
            <person name="Wu W.-L."/>
            <person name="Hsu J.-L."/>
            <person name="Lin Y.-F."/>
            <person name="Huang M.-D."/>
            <person name="Li C.-Y."/>
            <person name="Huang L."/>
            <person name="Wang Z.-W."/>
            <person name="Zhao X."/>
            <person name="Zhong W.-Y."/>
            <person name="Peng D.-H."/>
            <person name="Ahmad S."/>
            <person name="Lan S."/>
            <person name="Zhang J.-S."/>
            <person name="Tsai W.-C."/>
            <person name="Van De Peer Y."/>
            <person name="Liu Z.-J."/>
        </authorList>
    </citation>
    <scope>NUCLEOTIDE SEQUENCE</scope>
    <source>
        <strain evidence="5">CP</strain>
        <tissue evidence="5">Leaves</tissue>
    </source>
</reference>
<dbReference type="Gene3D" id="3.30.710.10">
    <property type="entry name" value="Potassium Channel Kv1.1, Chain A"/>
    <property type="match status" value="1"/>
</dbReference>
<keyword evidence="6" id="KW-1185">Reference proteome</keyword>
<organism evidence="5 6">
    <name type="scientific">Acorus calamus</name>
    <name type="common">Sweet flag</name>
    <dbReference type="NCBI Taxonomy" id="4465"/>
    <lineage>
        <taxon>Eukaryota</taxon>
        <taxon>Viridiplantae</taxon>
        <taxon>Streptophyta</taxon>
        <taxon>Embryophyta</taxon>
        <taxon>Tracheophyta</taxon>
        <taxon>Spermatophyta</taxon>
        <taxon>Magnoliopsida</taxon>
        <taxon>Liliopsida</taxon>
        <taxon>Acoraceae</taxon>
        <taxon>Acorus</taxon>
    </lineage>
</organism>
<dbReference type="Pfam" id="PF07707">
    <property type="entry name" value="BACK"/>
    <property type="match status" value="1"/>
</dbReference>
<feature type="domain" description="BACK" evidence="4">
    <location>
        <begin position="60"/>
        <end position="168"/>
    </location>
</feature>
<comment type="caution">
    <text evidence="5">The sequence shown here is derived from an EMBL/GenBank/DDBJ whole genome shotgun (WGS) entry which is preliminary data.</text>
</comment>